<comment type="subcellular location">
    <subcellularLocation>
        <location evidence="1">Cell membrane</location>
        <topology evidence="1">Multi-pass membrane protein</topology>
    </subcellularLocation>
</comment>
<dbReference type="EMBL" id="CP011367">
    <property type="protein sequence ID" value="AKJ94345.1"/>
    <property type="molecule type" value="Genomic_DNA"/>
</dbReference>
<dbReference type="Gene3D" id="3.30.2090.10">
    <property type="entry name" value="Multidrug efflux transporter AcrB TolC docking domain, DN and DC subdomains"/>
    <property type="match status" value="2"/>
</dbReference>
<keyword evidence="3" id="KW-0813">Transport</keyword>
<evidence type="ECO:0000256" key="3">
    <source>
        <dbReference type="ARBA" id="ARBA00022448"/>
    </source>
</evidence>
<dbReference type="InterPro" id="IPR001036">
    <property type="entry name" value="Acrflvin-R"/>
</dbReference>
<protein>
    <submittedName>
        <fullName evidence="9">Multidrug transporter AcrB</fullName>
    </submittedName>
</protein>
<dbReference type="SUPFAM" id="SSF82714">
    <property type="entry name" value="Multidrug efflux transporter AcrB TolC docking domain, DN and DC subdomains"/>
    <property type="match status" value="2"/>
</dbReference>
<evidence type="ECO:0000256" key="1">
    <source>
        <dbReference type="ARBA" id="ARBA00004651"/>
    </source>
</evidence>
<dbReference type="OrthoDB" id="9758297at2"/>
<dbReference type="SUPFAM" id="SSF82866">
    <property type="entry name" value="Multidrug efflux transporter AcrB transmembrane domain"/>
    <property type="match status" value="2"/>
</dbReference>
<evidence type="ECO:0000313" key="10">
    <source>
        <dbReference type="Proteomes" id="UP000064201"/>
    </source>
</evidence>
<dbReference type="Gene3D" id="1.20.1640.10">
    <property type="entry name" value="Multidrug efflux transporter AcrB transmembrane domain"/>
    <property type="match status" value="2"/>
</dbReference>
<evidence type="ECO:0000256" key="4">
    <source>
        <dbReference type="ARBA" id="ARBA00022475"/>
    </source>
</evidence>
<dbReference type="KEGG" id="tvr:TVD_02675"/>
<keyword evidence="5 8" id="KW-0812">Transmembrane</keyword>
<dbReference type="GO" id="GO:0008324">
    <property type="term" value="F:monoatomic cation transmembrane transporter activity"/>
    <property type="evidence" value="ECO:0007669"/>
    <property type="project" value="InterPro"/>
</dbReference>
<dbReference type="PANTHER" id="PTHR32063:SF4">
    <property type="entry name" value="SLR6043 PROTEIN"/>
    <property type="match status" value="1"/>
</dbReference>
<feature type="transmembrane region" description="Helical" evidence="8">
    <location>
        <begin position="535"/>
        <end position="558"/>
    </location>
</feature>
<feature type="transmembrane region" description="Helical" evidence="8">
    <location>
        <begin position="886"/>
        <end position="908"/>
    </location>
</feature>
<proteinExistence type="inferred from homology"/>
<reference evidence="9 10" key="1">
    <citation type="submission" date="2015-04" db="EMBL/GenBank/DDBJ databases">
        <title>Complete Sequence for the Genome of the Thioalkalivibrio versutus D301.</title>
        <authorList>
            <person name="Mu T."/>
            <person name="Zhou J."/>
            <person name="Xu X."/>
        </authorList>
    </citation>
    <scope>NUCLEOTIDE SEQUENCE [LARGE SCALE GENOMIC DNA]</scope>
    <source>
        <strain evidence="9 10">D301</strain>
    </source>
</reference>
<evidence type="ECO:0000313" key="9">
    <source>
        <dbReference type="EMBL" id="AKJ94345.1"/>
    </source>
</evidence>
<dbReference type="AlphaFoldDB" id="A0A0G3FZE4"/>
<dbReference type="Gene3D" id="3.30.70.1440">
    <property type="entry name" value="Multidrug efflux transporter AcrB pore domain"/>
    <property type="match status" value="1"/>
</dbReference>
<feature type="transmembrane region" description="Helical" evidence="8">
    <location>
        <begin position="393"/>
        <end position="414"/>
    </location>
</feature>
<evidence type="ECO:0000256" key="8">
    <source>
        <dbReference type="SAM" id="Phobius"/>
    </source>
</evidence>
<keyword evidence="6 8" id="KW-1133">Transmembrane helix</keyword>
<feature type="transmembrane region" description="Helical" evidence="8">
    <location>
        <begin position="993"/>
        <end position="1015"/>
    </location>
</feature>
<feature type="transmembrane region" description="Helical" evidence="8">
    <location>
        <begin position="366"/>
        <end position="387"/>
    </location>
</feature>
<keyword evidence="4" id="KW-1003">Cell membrane</keyword>
<feature type="transmembrane region" description="Helical" evidence="8">
    <location>
        <begin position="862"/>
        <end position="881"/>
    </location>
</feature>
<feature type="transmembrane region" description="Helical" evidence="8">
    <location>
        <begin position="340"/>
        <end position="359"/>
    </location>
</feature>
<dbReference type="GO" id="GO:0005886">
    <property type="term" value="C:plasma membrane"/>
    <property type="evidence" value="ECO:0007669"/>
    <property type="project" value="UniProtKB-SubCell"/>
</dbReference>
<evidence type="ECO:0000256" key="6">
    <source>
        <dbReference type="ARBA" id="ARBA00022989"/>
    </source>
</evidence>
<gene>
    <name evidence="9" type="ORF">TVD_02675</name>
</gene>
<keyword evidence="7 8" id="KW-0472">Membrane</keyword>
<evidence type="ECO:0000256" key="5">
    <source>
        <dbReference type="ARBA" id="ARBA00022692"/>
    </source>
</evidence>
<dbReference type="STRING" id="106634.TVD_02675"/>
<sequence>MLDRLIRWSLANRLLVMAGALGLLLLGAWQASQTPIDVFPDLTAPTVTVMTEAPGLAAEEVEQQVSYLIESAVSGASGVRRVRSQSVAGFSLVWVEFEWGEEIYQARQVVNERLGRVQAQLPEGVAAPQLGPISSIMGEIAYLGVRDDARADGMRAREVADWVVARQLEAIPGVAQVTTLGGQVRQYQVQVSPERLAAFGLNLAEVRDALEQASRNAGGDRLSEGGQDYLIRFLGRAERLDEIEQAVVAVRDGMPILVRHVAEVAMGPSIPVGDGGVNGHPGVVLAVSKQPDADTLDLTRSINETLARLEAGLPEGVTIEPNLFRQADFIQTAVANVGKALRDGAIFVVLILLVFLLSVRITLISALAIPLSLTVALLVLHALGITINTMTLGGMTIAIGALVDDAIIFVENIYRRLRENGGDRDRASLDETVRRACSEMRYPVVYSTVIIMLAFAPLFFLSGVEGRLLQPLGLAYLVAIAASLMVALTVTPVLARWLLPAVAERSAGREPPVAAALQRAYRPLLRATLRFRRSVVVISAALAIATLAATLLLGRSFLPDFNEGSLTIEMATPPGTGLETAAEMAGQVERWLLEQDPILSVARRTGRAEGAEHTQPPHLSELDVRLGPLPQGKEAFLEELREGLAAFPGQFNIGQPISHRIDHMLTGVRANLSVKIFGPGLGELQRLAGEVERTLEGIDGLVDLSIEPVAAVPQIRLHADRSALARYGLTVADAAQTLETAWRGARVAQIFEGERRFDLVVQLPAERRALDRLADIPMRTPTGHSIRLGDVAEPRIERGPAQVNRENAERRLVVSANVAGRDLRGAADEVHATIDERVALPEGYRVELGGQFEAEAQASRTIAIVSAGVLIAMLVVLQLALRSPSLVLLVMVNIPLALIGGVIAVFAMGGVLTIAALVGFITLFGIAVRNGLLLISRYQSLAAEGVPLDEAVERGALERLTPILMTALTAALALVPLALGLGETGTEIQAPMAIVILGGLLGSTALNMIVLPALYHWVRSRPSVRA</sequence>
<dbReference type="NCBIfam" id="TIGR00914">
    <property type="entry name" value="2A0601"/>
    <property type="match status" value="1"/>
</dbReference>
<keyword evidence="10" id="KW-1185">Reference proteome</keyword>
<dbReference type="GO" id="GO:0042910">
    <property type="term" value="F:xenobiotic transmembrane transporter activity"/>
    <property type="evidence" value="ECO:0007669"/>
    <property type="project" value="TreeGrafter"/>
</dbReference>
<dbReference type="Pfam" id="PF00873">
    <property type="entry name" value="ACR_tran"/>
    <property type="match status" value="1"/>
</dbReference>
<evidence type="ECO:0000256" key="2">
    <source>
        <dbReference type="ARBA" id="ARBA00010942"/>
    </source>
</evidence>
<dbReference type="PRINTS" id="PR00702">
    <property type="entry name" value="ACRIFLAVINRP"/>
</dbReference>
<feature type="transmembrane region" description="Helical" evidence="8">
    <location>
        <begin position="474"/>
        <end position="499"/>
    </location>
</feature>
<dbReference type="Gene3D" id="3.30.70.1430">
    <property type="entry name" value="Multidrug efflux transporter AcrB pore domain"/>
    <property type="match status" value="2"/>
</dbReference>
<dbReference type="SUPFAM" id="SSF82693">
    <property type="entry name" value="Multidrug efflux transporter AcrB pore domain, PN1, PN2, PC1 and PC2 subdomains"/>
    <property type="match status" value="2"/>
</dbReference>
<evidence type="ECO:0000256" key="7">
    <source>
        <dbReference type="ARBA" id="ARBA00023136"/>
    </source>
</evidence>
<feature type="transmembrane region" description="Helical" evidence="8">
    <location>
        <begin position="914"/>
        <end position="935"/>
    </location>
</feature>
<name>A0A0G3FZE4_9GAMM</name>
<accession>A0A0G3FZE4</accession>
<organism evidence="9 10">
    <name type="scientific">Thioalkalivibrio versutus</name>
    <dbReference type="NCBI Taxonomy" id="106634"/>
    <lineage>
        <taxon>Bacteria</taxon>
        <taxon>Pseudomonadati</taxon>
        <taxon>Pseudomonadota</taxon>
        <taxon>Gammaproteobacteria</taxon>
        <taxon>Chromatiales</taxon>
        <taxon>Ectothiorhodospiraceae</taxon>
        <taxon>Thioalkalivibrio</taxon>
    </lineage>
</organism>
<feature type="transmembrane region" description="Helical" evidence="8">
    <location>
        <begin position="444"/>
        <end position="462"/>
    </location>
</feature>
<feature type="transmembrane region" description="Helical" evidence="8">
    <location>
        <begin position="963"/>
        <end position="981"/>
    </location>
</feature>
<comment type="similarity">
    <text evidence="2">Belongs to the resistance-nodulation-cell division (RND) (TC 2.A.6) family.</text>
</comment>
<dbReference type="Proteomes" id="UP000064201">
    <property type="component" value="Chromosome"/>
</dbReference>
<dbReference type="PANTHER" id="PTHR32063">
    <property type="match status" value="1"/>
</dbReference>
<dbReference type="InterPro" id="IPR004763">
    <property type="entry name" value="CusA-like"/>
</dbReference>
<dbReference type="PATRIC" id="fig|106634.4.peg.540"/>
<dbReference type="RefSeq" id="WP_047250740.1">
    <property type="nucleotide sequence ID" value="NZ_CP011367.1"/>
</dbReference>
<dbReference type="InterPro" id="IPR027463">
    <property type="entry name" value="AcrB_DN_DC_subdom"/>
</dbReference>
<dbReference type="Gene3D" id="3.30.70.1320">
    <property type="entry name" value="Multidrug efflux transporter AcrB pore domain like"/>
    <property type="match status" value="1"/>
</dbReference>